<dbReference type="InterPro" id="IPR001433">
    <property type="entry name" value="OxRdtase_FAD/NAD-bd"/>
</dbReference>
<dbReference type="PROSITE" id="PS00197">
    <property type="entry name" value="2FE2S_FER_1"/>
    <property type="match status" value="1"/>
</dbReference>
<dbReference type="GO" id="GO:0004497">
    <property type="term" value="F:monooxygenase activity"/>
    <property type="evidence" value="ECO:0007669"/>
    <property type="project" value="UniProtKB-KW"/>
</dbReference>
<dbReference type="Gene3D" id="3.10.20.30">
    <property type="match status" value="1"/>
</dbReference>
<dbReference type="CDD" id="cd00207">
    <property type="entry name" value="fer2"/>
    <property type="match status" value="1"/>
</dbReference>
<dbReference type="InterPro" id="IPR012675">
    <property type="entry name" value="Beta-grasp_dom_sf"/>
</dbReference>
<evidence type="ECO:0000256" key="2">
    <source>
        <dbReference type="ARBA" id="ARBA00022630"/>
    </source>
</evidence>
<keyword evidence="8" id="KW-0411">Iron-sulfur</keyword>
<dbReference type="Gene3D" id="3.40.50.80">
    <property type="entry name" value="Nucleotide-binding domain of ferredoxin-NADP reductase (FNR) module"/>
    <property type="match status" value="1"/>
</dbReference>
<accession>A0A318RLL8</accession>
<dbReference type="PANTHER" id="PTHR47354:SF8">
    <property type="entry name" value="1,2-PHENYLACETYL-COA EPOXIDASE, SUBUNIT E"/>
    <property type="match status" value="1"/>
</dbReference>
<feature type="domain" description="2Fe-2S ferredoxin-type" evidence="9">
    <location>
        <begin position="290"/>
        <end position="377"/>
    </location>
</feature>
<evidence type="ECO:0000259" key="10">
    <source>
        <dbReference type="PROSITE" id="PS51384"/>
    </source>
</evidence>
<evidence type="ECO:0000259" key="9">
    <source>
        <dbReference type="PROSITE" id="PS51085"/>
    </source>
</evidence>
<dbReference type="OrthoDB" id="9796486at2"/>
<dbReference type="GO" id="GO:0050660">
    <property type="term" value="F:flavin adenine dinucleotide binding"/>
    <property type="evidence" value="ECO:0007669"/>
    <property type="project" value="TreeGrafter"/>
</dbReference>
<reference evidence="11 12" key="1">
    <citation type="submission" date="2018-06" db="EMBL/GenBank/DDBJ databases">
        <title>Genomic Encyclopedia of Type Strains, Phase IV (KMG-IV): sequencing the most valuable type-strain genomes for metagenomic binning, comparative biology and taxonomic classification.</title>
        <authorList>
            <person name="Goeker M."/>
        </authorList>
    </citation>
    <scope>NUCLEOTIDE SEQUENCE [LARGE SCALE GENOMIC DNA]</scope>
    <source>
        <strain evidence="11 12">DSM 45521</strain>
    </source>
</reference>
<dbReference type="Pfam" id="PF00175">
    <property type="entry name" value="NAD_binding_1"/>
    <property type="match status" value="1"/>
</dbReference>
<keyword evidence="4" id="KW-0479">Metal-binding</keyword>
<dbReference type="GO" id="GO:0051537">
    <property type="term" value="F:2 iron, 2 sulfur cluster binding"/>
    <property type="evidence" value="ECO:0007669"/>
    <property type="project" value="UniProtKB-KW"/>
</dbReference>
<dbReference type="PROSITE" id="PS51384">
    <property type="entry name" value="FAD_FR"/>
    <property type="match status" value="1"/>
</dbReference>
<dbReference type="EMBL" id="QJSP01000007">
    <property type="protein sequence ID" value="PYE16982.1"/>
    <property type="molecule type" value="Genomic_DNA"/>
</dbReference>
<keyword evidence="2" id="KW-0285">Flavoprotein</keyword>
<comment type="cofactor">
    <cofactor evidence="1">
        <name>FAD</name>
        <dbReference type="ChEBI" id="CHEBI:57692"/>
    </cofactor>
</comment>
<dbReference type="Pfam" id="PF00111">
    <property type="entry name" value="Fer2"/>
    <property type="match status" value="1"/>
</dbReference>
<dbReference type="Proteomes" id="UP000247591">
    <property type="component" value="Unassembled WGS sequence"/>
</dbReference>
<evidence type="ECO:0000256" key="1">
    <source>
        <dbReference type="ARBA" id="ARBA00001974"/>
    </source>
</evidence>
<feature type="domain" description="FAD-binding FR-type" evidence="10">
    <location>
        <begin position="36"/>
        <end position="139"/>
    </location>
</feature>
<keyword evidence="12" id="KW-1185">Reference proteome</keyword>
<dbReference type="SUPFAM" id="SSF63380">
    <property type="entry name" value="Riboflavin synthase domain-like"/>
    <property type="match status" value="1"/>
</dbReference>
<dbReference type="CDD" id="cd06214">
    <property type="entry name" value="PA_degradation_oxidoreductase_like"/>
    <property type="match status" value="1"/>
</dbReference>
<evidence type="ECO:0000256" key="6">
    <source>
        <dbReference type="ARBA" id="ARBA00023002"/>
    </source>
</evidence>
<evidence type="ECO:0000256" key="7">
    <source>
        <dbReference type="ARBA" id="ARBA00023004"/>
    </source>
</evidence>
<dbReference type="PROSITE" id="PS51085">
    <property type="entry name" value="2FE2S_FER_2"/>
    <property type="match status" value="1"/>
</dbReference>
<dbReference type="Gene3D" id="2.40.30.10">
    <property type="entry name" value="Translation factors"/>
    <property type="match status" value="1"/>
</dbReference>
<protein>
    <submittedName>
        <fullName evidence="11">3-ketosteroid 9alpha-monooxygenase subunit B</fullName>
    </submittedName>
</protein>
<keyword evidence="6" id="KW-0560">Oxidoreductase</keyword>
<dbReference type="InterPro" id="IPR017927">
    <property type="entry name" value="FAD-bd_FR_type"/>
</dbReference>
<evidence type="ECO:0000256" key="4">
    <source>
        <dbReference type="ARBA" id="ARBA00022723"/>
    </source>
</evidence>
<dbReference type="InterPro" id="IPR017938">
    <property type="entry name" value="Riboflavin_synthase-like_b-brl"/>
</dbReference>
<dbReference type="SUPFAM" id="SSF52343">
    <property type="entry name" value="Ferredoxin reductase-like, C-terminal NADP-linked domain"/>
    <property type="match status" value="1"/>
</dbReference>
<keyword evidence="7" id="KW-0408">Iron</keyword>
<name>A0A318RLL8_WILLI</name>
<gene>
    <name evidence="11" type="ORF">DFR67_107227</name>
</gene>
<dbReference type="InterPro" id="IPR001041">
    <property type="entry name" value="2Fe-2S_ferredoxin-type"/>
</dbReference>
<dbReference type="InterPro" id="IPR008333">
    <property type="entry name" value="Cbr1-like_FAD-bd_dom"/>
</dbReference>
<dbReference type="InterPro" id="IPR006058">
    <property type="entry name" value="2Fe2S_fd_BS"/>
</dbReference>
<evidence type="ECO:0000256" key="3">
    <source>
        <dbReference type="ARBA" id="ARBA00022714"/>
    </source>
</evidence>
<dbReference type="GO" id="GO:0046872">
    <property type="term" value="F:metal ion binding"/>
    <property type="evidence" value="ECO:0007669"/>
    <property type="project" value="UniProtKB-KW"/>
</dbReference>
<keyword evidence="3" id="KW-0001">2Fe-2S</keyword>
<evidence type="ECO:0000256" key="5">
    <source>
        <dbReference type="ARBA" id="ARBA00022827"/>
    </source>
</evidence>
<dbReference type="InterPro" id="IPR050415">
    <property type="entry name" value="MRET"/>
</dbReference>
<keyword evidence="5" id="KW-0274">FAD</keyword>
<dbReference type="PRINTS" id="PR00410">
    <property type="entry name" value="PHEHYDRXLASE"/>
</dbReference>
<dbReference type="InterPro" id="IPR036010">
    <property type="entry name" value="2Fe-2S_ferredoxin-like_sf"/>
</dbReference>
<organism evidence="11 12">
    <name type="scientific">Williamsia limnetica</name>
    <dbReference type="NCBI Taxonomy" id="882452"/>
    <lineage>
        <taxon>Bacteria</taxon>
        <taxon>Bacillati</taxon>
        <taxon>Actinomycetota</taxon>
        <taxon>Actinomycetes</taxon>
        <taxon>Mycobacteriales</taxon>
        <taxon>Nocardiaceae</taxon>
        <taxon>Williamsia</taxon>
    </lineage>
</organism>
<comment type="caution">
    <text evidence="11">The sequence shown here is derived from an EMBL/GenBank/DDBJ whole genome shotgun (WGS) entry which is preliminary data.</text>
</comment>
<dbReference type="PRINTS" id="PR00371">
    <property type="entry name" value="FPNCR"/>
</dbReference>
<dbReference type="InterPro" id="IPR039261">
    <property type="entry name" value="FNR_nucleotide-bd"/>
</dbReference>
<dbReference type="PANTHER" id="PTHR47354">
    <property type="entry name" value="NADH OXIDOREDUCTASE HCR"/>
    <property type="match status" value="1"/>
</dbReference>
<sequence>MRWWVLRASRVHRCLPVSPTDQATGSTLGAPAPSSPGAVALRVREVIAETPDAKTIVFDAPGDQFSYRPGQFLTLRIPSDRTGSVARCYSLSSSPRHDDTLMVTVKRTVDGYGSNWLCDNIAAGQIIESLPPAGAFTPKDVDRDLLLVGAGSGITPLLSIMKTALLDGSGRVVLFYANRYPESVIFATQLRSLFGEYPERLTVVHWIESVQGLPTHLALRSVLQPYGDFEAFICGPKPFMQGARQALEQIGLPRARIHIENFVSLSDDPFGHHGPPIVTADSVEDKRDAARVTVELHGATHELAWPRSKTLIDVLLAHGVEAPYSCREGECGSCQATVLSGQVEMANAGALDEEDIADGLVLGCQAHPVSDHVAVEF</sequence>
<evidence type="ECO:0000313" key="11">
    <source>
        <dbReference type="EMBL" id="PYE16982.1"/>
    </source>
</evidence>
<keyword evidence="11" id="KW-0503">Monooxygenase</keyword>
<dbReference type="SUPFAM" id="SSF54292">
    <property type="entry name" value="2Fe-2S ferredoxin-like"/>
    <property type="match status" value="1"/>
</dbReference>
<evidence type="ECO:0000256" key="8">
    <source>
        <dbReference type="ARBA" id="ARBA00023014"/>
    </source>
</evidence>
<dbReference type="Pfam" id="PF00970">
    <property type="entry name" value="FAD_binding_6"/>
    <property type="match status" value="1"/>
</dbReference>
<dbReference type="InterPro" id="IPR001709">
    <property type="entry name" value="Flavoprot_Pyr_Nucl_cyt_Rdtase"/>
</dbReference>
<proteinExistence type="predicted"/>
<evidence type="ECO:0000313" key="12">
    <source>
        <dbReference type="Proteomes" id="UP000247591"/>
    </source>
</evidence>
<dbReference type="AlphaFoldDB" id="A0A318RLL8"/>